<evidence type="ECO:0000313" key="2">
    <source>
        <dbReference type="EMBL" id="CAB0012690.1"/>
    </source>
</evidence>
<feature type="region of interest" description="Disordered" evidence="1">
    <location>
        <begin position="1"/>
        <end position="23"/>
    </location>
</feature>
<sequence>MNIRLGALASRQSSRRGPQMESRLRLLQTPTARLHRSETFEIYCRPGVWNIKRGNGLANL</sequence>
<dbReference type="EMBL" id="CADCXU010025620">
    <property type="protein sequence ID" value="CAB0012690.1"/>
    <property type="molecule type" value="Genomic_DNA"/>
</dbReference>
<feature type="non-terminal residue" evidence="2">
    <location>
        <position position="60"/>
    </location>
</feature>
<protein>
    <submittedName>
        <fullName evidence="2">Uncharacterized protein</fullName>
    </submittedName>
</protein>
<organism evidence="2 3">
    <name type="scientific">Nesidiocoris tenuis</name>
    <dbReference type="NCBI Taxonomy" id="355587"/>
    <lineage>
        <taxon>Eukaryota</taxon>
        <taxon>Metazoa</taxon>
        <taxon>Ecdysozoa</taxon>
        <taxon>Arthropoda</taxon>
        <taxon>Hexapoda</taxon>
        <taxon>Insecta</taxon>
        <taxon>Pterygota</taxon>
        <taxon>Neoptera</taxon>
        <taxon>Paraneoptera</taxon>
        <taxon>Hemiptera</taxon>
        <taxon>Heteroptera</taxon>
        <taxon>Panheteroptera</taxon>
        <taxon>Cimicomorpha</taxon>
        <taxon>Miridae</taxon>
        <taxon>Dicyphina</taxon>
        <taxon>Nesidiocoris</taxon>
    </lineage>
</organism>
<gene>
    <name evidence="2" type="ORF">NTEN_LOCUS17392</name>
</gene>
<name>A0A6H5HAD1_9HEMI</name>
<evidence type="ECO:0000256" key="1">
    <source>
        <dbReference type="SAM" id="MobiDB-lite"/>
    </source>
</evidence>
<dbReference type="AlphaFoldDB" id="A0A6H5HAD1"/>
<keyword evidence="3" id="KW-1185">Reference proteome</keyword>
<reference evidence="2 3" key="1">
    <citation type="submission" date="2020-02" db="EMBL/GenBank/DDBJ databases">
        <authorList>
            <person name="Ferguson B K."/>
        </authorList>
    </citation>
    <scope>NUCLEOTIDE SEQUENCE [LARGE SCALE GENOMIC DNA]</scope>
</reference>
<proteinExistence type="predicted"/>
<dbReference type="Proteomes" id="UP000479000">
    <property type="component" value="Unassembled WGS sequence"/>
</dbReference>
<evidence type="ECO:0000313" key="3">
    <source>
        <dbReference type="Proteomes" id="UP000479000"/>
    </source>
</evidence>
<accession>A0A6H5HAD1</accession>